<evidence type="ECO:0000313" key="3">
    <source>
        <dbReference type="Proteomes" id="UP001229421"/>
    </source>
</evidence>
<evidence type="ECO:0000313" key="2">
    <source>
        <dbReference type="EMBL" id="KAK1439365.1"/>
    </source>
</evidence>
<keyword evidence="1" id="KW-0472">Membrane</keyword>
<dbReference type="EMBL" id="JAUHHV010000001">
    <property type="protein sequence ID" value="KAK1439365.1"/>
    <property type="molecule type" value="Genomic_DNA"/>
</dbReference>
<dbReference type="Proteomes" id="UP001229421">
    <property type="component" value="Unassembled WGS sequence"/>
</dbReference>
<evidence type="ECO:0000256" key="1">
    <source>
        <dbReference type="SAM" id="Phobius"/>
    </source>
</evidence>
<keyword evidence="1" id="KW-1133">Transmembrane helix</keyword>
<feature type="transmembrane region" description="Helical" evidence="1">
    <location>
        <begin position="6"/>
        <end position="25"/>
    </location>
</feature>
<organism evidence="2 3">
    <name type="scientific">Tagetes erecta</name>
    <name type="common">African marigold</name>
    <dbReference type="NCBI Taxonomy" id="13708"/>
    <lineage>
        <taxon>Eukaryota</taxon>
        <taxon>Viridiplantae</taxon>
        <taxon>Streptophyta</taxon>
        <taxon>Embryophyta</taxon>
        <taxon>Tracheophyta</taxon>
        <taxon>Spermatophyta</taxon>
        <taxon>Magnoliopsida</taxon>
        <taxon>eudicotyledons</taxon>
        <taxon>Gunneridae</taxon>
        <taxon>Pentapetalae</taxon>
        <taxon>asterids</taxon>
        <taxon>campanulids</taxon>
        <taxon>Asterales</taxon>
        <taxon>Asteraceae</taxon>
        <taxon>Asteroideae</taxon>
        <taxon>Heliantheae alliance</taxon>
        <taxon>Tageteae</taxon>
        <taxon>Tagetes</taxon>
    </lineage>
</organism>
<keyword evidence="3" id="KW-1185">Reference proteome</keyword>
<accession>A0AAD8P572</accession>
<dbReference type="AlphaFoldDB" id="A0AAD8P572"/>
<proteinExistence type="predicted"/>
<gene>
    <name evidence="2" type="ORF">QVD17_05182</name>
</gene>
<keyword evidence="1" id="KW-0812">Transmembrane</keyword>
<comment type="caution">
    <text evidence="2">The sequence shown here is derived from an EMBL/GenBank/DDBJ whole genome shotgun (WGS) entry which is preliminary data.</text>
</comment>
<sequence length="66" mass="7506">MVHIVTCNTICMSLYVLLIIISVWTKKLLLNRKQINHSAVFVARELLYLSITLSRILNSCSNATVE</sequence>
<protein>
    <submittedName>
        <fullName evidence="2">Uncharacterized protein</fullName>
    </submittedName>
</protein>
<reference evidence="2" key="1">
    <citation type="journal article" date="2023" name="bioRxiv">
        <title>Improved chromosome-level genome assembly for marigold (Tagetes erecta).</title>
        <authorList>
            <person name="Jiang F."/>
            <person name="Yuan L."/>
            <person name="Wang S."/>
            <person name="Wang H."/>
            <person name="Xu D."/>
            <person name="Wang A."/>
            <person name="Fan W."/>
        </authorList>
    </citation>
    <scope>NUCLEOTIDE SEQUENCE</scope>
    <source>
        <strain evidence="2">WSJ</strain>
        <tissue evidence="2">Leaf</tissue>
    </source>
</reference>
<name>A0AAD8P572_TARER</name>